<accession>E9GQV6</accession>
<name>E9GQV6_DAPPU</name>
<dbReference type="GO" id="GO:0006886">
    <property type="term" value="P:intracellular protein transport"/>
    <property type="evidence" value="ECO:0007669"/>
    <property type="project" value="InterPro"/>
</dbReference>
<dbReference type="eggNOG" id="ENOG502TBBI">
    <property type="taxonomic scope" value="Eukaryota"/>
</dbReference>
<evidence type="ECO:0000256" key="1">
    <source>
        <dbReference type="SAM" id="MobiDB-lite"/>
    </source>
</evidence>
<protein>
    <submittedName>
        <fullName evidence="2">Uncharacterized protein</fullName>
    </submittedName>
</protein>
<dbReference type="GO" id="GO:0006605">
    <property type="term" value="P:protein targeting"/>
    <property type="evidence" value="ECO:0007669"/>
    <property type="project" value="InterPro"/>
</dbReference>
<dbReference type="PhylomeDB" id="E9GQV6"/>
<sequence>MAAADTSPGMTPSDPYTEQHAAEEMKKWVNVNELNADVETKFYEDAVNHIESIVGRQISCLETTWVERQYVKIVLEMWLRASFEKALADLEEKSSDFNSEIISELLHQLKLINSFEDIRLKLPDESKMRDWCQCRYLQLILGQTSLFKTTPRFAILVPSYFQHFKTSLTDQILSRCRKDLTQDQINFISTLNEFLANAINRDHTNLQDILEENFLENEIGKGSMEKIVDLFKMDNGDTTTDVVRDRFKLMNASLSEDSWTPQLKSLIKETCRSFLLPKTVIAVQNEDGKEIISIKGVAVFVSQILQELIDLKSQNSNVQEIKIVGLLSVHVDCDLESKDWHGMNVGIVTDKLYVDKEVCWDVSGQHGNDQPEGKPGQPGESGGNIHVICKEMMDAEKWTIISDGGDGSDGQNGVDGGTVPHRKWLKEDFMKAFPTMSTLDESSNEKAIGKVLKTLEEILPTNIRNFGQDILPGHRDHFFLQDTTKDGSNLTVAYYHKANKLGITTQRHTYILSKGSKVGQGGYGGSITIEYLRSEDPEMPLGIPLVGKDGQQPPAVRMDVYEATGSVGRTGKPAGDVGFIHSVKWKDRNNKGEGIFIGFENDVRLEYKDHDRKPDGQDFVKLITPPNSRTKEVSYASIIPSGHRQSAHVTKKSLVMVEAVKTKAIIRQNLVHHLTEIDERKQTTQSLQAMLSGSTKGTTSNRIDELIGQIDRKQAQLYRYHQRQQQEKVRQGLNVKPSAFDKDSFERSKRKTDGRRPVDTQLPNSPDVVCLDLLPTANGVDSALHSILGPMNSVGVYVCEDTTTFRERLADFLRKIENVNNNTLDVKEFVLRLVNGEDFPVGSAVKKEYMEYRQQNGDESQFNWPEPSKQLLDEYVQFIESPFNDLAVPEVELLAKVFDITIHVYEDHSNWSSFKHKTTINPGQPLEKQQFILHKSCGEWQRLEANQNLQQFCKELKGDLFQPNIQQTRTTRI</sequence>
<dbReference type="AlphaFoldDB" id="E9GQV6"/>
<organism evidence="2 3">
    <name type="scientific">Daphnia pulex</name>
    <name type="common">Water flea</name>
    <dbReference type="NCBI Taxonomy" id="6669"/>
    <lineage>
        <taxon>Eukaryota</taxon>
        <taxon>Metazoa</taxon>
        <taxon>Ecdysozoa</taxon>
        <taxon>Arthropoda</taxon>
        <taxon>Crustacea</taxon>
        <taxon>Branchiopoda</taxon>
        <taxon>Diplostraca</taxon>
        <taxon>Cladocera</taxon>
        <taxon>Anomopoda</taxon>
        <taxon>Daphniidae</taxon>
        <taxon>Daphnia</taxon>
    </lineage>
</organism>
<dbReference type="HOGENOM" id="CLU_305080_0_0_1"/>
<gene>
    <name evidence="2" type="ORF">DAPPUDRAFT_246563</name>
</gene>
<dbReference type="Proteomes" id="UP000000305">
    <property type="component" value="Unassembled WGS sequence"/>
</dbReference>
<dbReference type="OrthoDB" id="6368983at2759"/>
<keyword evidence="3" id="KW-1185">Reference proteome</keyword>
<dbReference type="EMBL" id="GL732558">
    <property type="protein sequence ID" value="EFX78262.1"/>
    <property type="molecule type" value="Genomic_DNA"/>
</dbReference>
<dbReference type="PANTHER" id="PTHR30612:SF0">
    <property type="entry name" value="CHLOROPLAST PROTEIN-TRANSPORTING ATPASE"/>
    <property type="match status" value="1"/>
</dbReference>
<dbReference type="InterPro" id="IPR000185">
    <property type="entry name" value="SecA"/>
</dbReference>
<feature type="region of interest" description="Disordered" evidence="1">
    <location>
        <begin position="722"/>
        <end position="762"/>
    </location>
</feature>
<evidence type="ECO:0000313" key="3">
    <source>
        <dbReference type="Proteomes" id="UP000000305"/>
    </source>
</evidence>
<feature type="region of interest" description="Disordered" evidence="1">
    <location>
        <begin position="364"/>
        <end position="383"/>
    </location>
</feature>
<reference evidence="2 3" key="1">
    <citation type="journal article" date="2011" name="Science">
        <title>The ecoresponsive genome of Daphnia pulex.</title>
        <authorList>
            <person name="Colbourne J.K."/>
            <person name="Pfrender M.E."/>
            <person name="Gilbert D."/>
            <person name="Thomas W.K."/>
            <person name="Tucker A."/>
            <person name="Oakley T.H."/>
            <person name="Tokishita S."/>
            <person name="Aerts A."/>
            <person name="Arnold G.J."/>
            <person name="Basu M.K."/>
            <person name="Bauer D.J."/>
            <person name="Caceres C.E."/>
            <person name="Carmel L."/>
            <person name="Casola C."/>
            <person name="Choi J.H."/>
            <person name="Detter J.C."/>
            <person name="Dong Q."/>
            <person name="Dusheyko S."/>
            <person name="Eads B.D."/>
            <person name="Frohlich T."/>
            <person name="Geiler-Samerotte K.A."/>
            <person name="Gerlach D."/>
            <person name="Hatcher P."/>
            <person name="Jogdeo S."/>
            <person name="Krijgsveld J."/>
            <person name="Kriventseva E.V."/>
            <person name="Kultz D."/>
            <person name="Laforsch C."/>
            <person name="Lindquist E."/>
            <person name="Lopez J."/>
            <person name="Manak J.R."/>
            <person name="Muller J."/>
            <person name="Pangilinan J."/>
            <person name="Patwardhan R.P."/>
            <person name="Pitluck S."/>
            <person name="Pritham E.J."/>
            <person name="Rechtsteiner A."/>
            <person name="Rho M."/>
            <person name="Rogozin I.B."/>
            <person name="Sakarya O."/>
            <person name="Salamov A."/>
            <person name="Schaack S."/>
            <person name="Shapiro H."/>
            <person name="Shiga Y."/>
            <person name="Skalitzky C."/>
            <person name="Smith Z."/>
            <person name="Souvorov A."/>
            <person name="Sung W."/>
            <person name="Tang Z."/>
            <person name="Tsuchiya D."/>
            <person name="Tu H."/>
            <person name="Vos H."/>
            <person name="Wang M."/>
            <person name="Wolf Y.I."/>
            <person name="Yamagata H."/>
            <person name="Yamada T."/>
            <person name="Ye Y."/>
            <person name="Shaw J.R."/>
            <person name="Andrews J."/>
            <person name="Crease T.J."/>
            <person name="Tang H."/>
            <person name="Lucas S.M."/>
            <person name="Robertson H.M."/>
            <person name="Bork P."/>
            <person name="Koonin E.V."/>
            <person name="Zdobnov E.M."/>
            <person name="Grigoriev I.V."/>
            <person name="Lynch M."/>
            <person name="Boore J.L."/>
        </authorList>
    </citation>
    <scope>NUCLEOTIDE SEQUENCE [LARGE SCALE GENOMIC DNA]</scope>
</reference>
<dbReference type="KEGG" id="dpx:DAPPUDRAFT_246563"/>
<dbReference type="InParanoid" id="E9GQV6"/>
<evidence type="ECO:0000313" key="2">
    <source>
        <dbReference type="EMBL" id="EFX78262.1"/>
    </source>
</evidence>
<dbReference type="PANTHER" id="PTHR30612">
    <property type="entry name" value="SECA INNER MEMBRANE COMPONENT OF SEC PROTEIN SECRETION SYSTEM"/>
    <property type="match status" value="1"/>
</dbReference>
<proteinExistence type="predicted"/>
<dbReference type="GO" id="GO:0005524">
    <property type="term" value="F:ATP binding"/>
    <property type="evidence" value="ECO:0000318"/>
    <property type="project" value="GO_Central"/>
</dbReference>